<sequence length="373" mass="40341">MSMRSGIVALWIMAIGVIIALLYFGRAILAPFALAVFLFLIMEGFTRLIRERVGFMSENTSRAVSILGTLLGFGLFIGLLAQGIAQFSDQAGEYEEKINTLIADVYQTVNMGQAPTLTEILFDERGQRFFATIAGAMGDLSGDLVIILIYVAFLFLAQSAWAPKLDRIFHDDATRAQVSKIGHAARRGIETYLWTQTVISVMITVFTYITLVAVGVENAIFLSGLIFILNYIPTVGSIVAAFVPMLFALVQPEVPSWIPGGAQDGYVFAAIVFAAVSFWQFMIGNFVQPRIMGESLNISALVVLLSLAIWGAIWGIPGMFLSAPLTVLIMILCAQSETTRWIAVLLSADGDPGGTLTGEPDSIAQNSAETTAN</sequence>
<protein>
    <submittedName>
        <fullName evidence="7">AI-2E family transporter</fullName>
    </submittedName>
</protein>
<evidence type="ECO:0000313" key="8">
    <source>
        <dbReference type="Proteomes" id="UP000265431"/>
    </source>
</evidence>
<keyword evidence="3 6" id="KW-0812">Transmembrane</keyword>
<proteinExistence type="inferred from homology"/>
<evidence type="ECO:0000256" key="2">
    <source>
        <dbReference type="ARBA" id="ARBA00009773"/>
    </source>
</evidence>
<keyword evidence="4 6" id="KW-1133">Transmembrane helix</keyword>
<dbReference type="PANTHER" id="PTHR21716:SF64">
    <property type="entry name" value="AI-2 TRANSPORT PROTEIN TQSA"/>
    <property type="match status" value="1"/>
</dbReference>
<dbReference type="GO" id="GO:0016020">
    <property type="term" value="C:membrane"/>
    <property type="evidence" value="ECO:0007669"/>
    <property type="project" value="UniProtKB-SubCell"/>
</dbReference>
<evidence type="ECO:0000313" key="7">
    <source>
        <dbReference type="EMBL" id="RIJ24528.1"/>
    </source>
</evidence>
<dbReference type="EMBL" id="QWGB01000005">
    <property type="protein sequence ID" value="RIJ24528.1"/>
    <property type="molecule type" value="Genomic_DNA"/>
</dbReference>
<dbReference type="Pfam" id="PF01594">
    <property type="entry name" value="AI-2E_transport"/>
    <property type="match status" value="1"/>
</dbReference>
<dbReference type="GO" id="GO:0055085">
    <property type="term" value="P:transmembrane transport"/>
    <property type="evidence" value="ECO:0007669"/>
    <property type="project" value="TreeGrafter"/>
</dbReference>
<dbReference type="PANTHER" id="PTHR21716">
    <property type="entry name" value="TRANSMEMBRANE PROTEIN"/>
    <property type="match status" value="1"/>
</dbReference>
<evidence type="ECO:0000256" key="5">
    <source>
        <dbReference type="ARBA" id="ARBA00023136"/>
    </source>
</evidence>
<reference evidence="7 8" key="1">
    <citation type="submission" date="2018-08" db="EMBL/GenBank/DDBJ databases">
        <title>Henriciella mobilis sp. nov., isolated from seawater.</title>
        <authorList>
            <person name="Cheng H."/>
            <person name="Wu Y.-H."/>
            <person name="Xu X.-W."/>
            <person name="Guo L.-L."/>
        </authorList>
    </citation>
    <scope>NUCLEOTIDE SEQUENCE [LARGE SCALE GENOMIC DNA]</scope>
    <source>
        <strain evidence="7 8">CCUG66934</strain>
    </source>
</reference>
<dbReference type="InterPro" id="IPR002549">
    <property type="entry name" value="AI-2E-like"/>
</dbReference>
<dbReference type="RefSeq" id="WP_119379717.1">
    <property type="nucleotide sequence ID" value="NZ_QWGB01000005.1"/>
</dbReference>
<evidence type="ECO:0000256" key="3">
    <source>
        <dbReference type="ARBA" id="ARBA00022692"/>
    </source>
</evidence>
<name>A0A399R033_9PROT</name>
<feature type="transmembrane region" description="Helical" evidence="6">
    <location>
        <begin position="61"/>
        <end position="85"/>
    </location>
</feature>
<keyword evidence="5 6" id="KW-0472">Membrane</keyword>
<evidence type="ECO:0000256" key="6">
    <source>
        <dbReference type="SAM" id="Phobius"/>
    </source>
</evidence>
<feature type="transmembrane region" description="Helical" evidence="6">
    <location>
        <begin position="220"/>
        <end position="246"/>
    </location>
</feature>
<feature type="transmembrane region" description="Helical" evidence="6">
    <location>
        <begin position="192"/>
        <end position="214"/>
    </location>
</feature>
<feature type="transmembrane region" description="Helical" evidence="6">
    <location>
        <begin position="307"/>
        <end position="332"/>
    </location>
</feature>
<gene>
    <name evidence="7" type="ORF">D1224_09940</name>
</gene>
<evidence type="ECO:0000256" key="4">
    <source>
        <dbReference type="ARBA" id="ARBA00022989"/>
    </source>
</evidence>
<accession>A0A399R033</accession>
<comment type="subcellular location">
    <subcellularLocation>
        <location evidence="1">Membrane</location>
        <topology evidence="1">Multi-pass membrane protein</topology>
    </subcellularLocation>
</comment>
<feature type="transmembrane region" description="Helical" evidence="6">
    <location>
        <begin position="7"/>
        <end position="24"/>
    </location>
</feature>
<dbReference type="OrthoDB" id="9799225at2"/>
<feature type="transmembrane region" description="Helical" evidence="6">
    <location>
        <begin position="30"/>
        <end position="49"/>
    </location>
</feature>
<feature type="transmembrane region" description="Helical" evidence="6">
    <location>
        <begin position="129"/>
        <end position="157"/>
    </location>
</feature>
<keyword evidence="8" id="KW-1185">Reference proteome</keyword>
<dbReference type="Proteomes" id="UP000265431">
    <property type="component" value="Unassembled WGS sequence"/>
</dbReference>
<comment type="caution">
    <text evidence="7">The sequence shown here is derived from an EMBL/GenBank/DDBJ whole genome shotgun (WGS) entry which is preliminary data.</text>
</comment>
<feature type="transmembrane region" description="Helical" evidence="6">
    <location>
        <begin position="266"/>
        <end position="287"/>
    </location>
</feature>
<dbReference type="AlphaFoldDB" id="A0A399R033"/>
<comment type="similarity">
    <text evidence="2">Belongs to the autoinducer-2 exporter (AI-2E) (TC 2.A.86) family.</text>
</comment>
<evidence type="ECO:0000256" key="1">
    <source>
        <dbReference type="ARBA" id="ARBA00004141"/>
    </source>
</evidence>
<organism evidence="7 8">
    <name type="scientific">Henriciella barbarensis</name>
    <dbReference type="NCBI Taxonomy" id="86342"/>
    <lineage>
        <taxon>Bacteria</taxon>
        <taxon>Pseudomonadati</taxon>
        <taxon>Pseudomonadota</taxon>
        <taxon>Alphaproteobacteria</taxon>
        <taxon>Hyphomonadales</taxon>
        <taxon>Hyphomonadaceae</taxon>
        <taxon>Henriciella</taxon>
    </lineage>
</organism>